<organism evidence="2 3">
    <name type="scientific">Nocardioides bruguierae</name>
    <dbReference type="NCBI Taxonomy" id="2945102"/>
    <lineage>
        <taxon>Bacteria</taxon>
        <taxon>Bacillati</taxon>
        <taxon>Actinomycetota</taxon>
        <taxon>Actinomycetes</taxon>
        <taxon>Propionibacteriales</taxon>
        <taxon>Nocardioidaceae</taxon>
        <taxon>Nocardioides</taxon>
    </lineage>
</organism>
<proteinExistence type="predicted"/>
<reference evidence="2" key="1">
    <citation type="submission" date="2022-05" db="EMBL/GenBank/DDBJ databases">
        <authorList>
            <person name="Tuo L."/>
        </authorList>
    </citation>
    <scope>NUCLEOTIDE SEQUENCE</scope>
    <source>
        <strain evidence="2">BSK12Z-4</strain>
    </source>
</reference>
<dbReference type="RefSeq" id="WP_250828261.1">
    <property type="nucleotide sequence ID" value="NZ_JAMOIL010000026.1"/>
</dbReference>
<gene>
    <name evidence="2" type="ORF">M8330_16750</name>
</gene>
<protein>
    <submittedName>
        <fullName evidence="2">Uncharacterized protein</fullName>
    </submittedName>
</protein>
<comment type="caution">
    <text evidence="2">The sequence shown here is derived from an EMBL/GenBank/DDBJ whole genome shotgun (WGS) entry which is preliminary data.</text>
</comment>
<feature type="compositionally biased region" description="Basic and acidic residues" evidence="1">
    <location>
        <begin position="154"/>
        <end position="164"/>
    </location>
</feature>
<sequence length="264" mass="28271">MPLAPPARNGHALSADASSRLTHLLASVGEHVNAELGDGVLWHQWRMADKRLACFGGLHDVVVAWHSTDVPVRPAIAGLTAIGCERGGDQQPAALAVLTLLAGGICRTAHDLAEVCQPEDVVSAMWQEIRAAEPQIGDRAARHLVMRTRARLLRENGTRQERNRHLPMGGPEDLPESTEQPAPASAVELVDLLAWARGTAVLAPDEVGLIAELVDGENSGTSREQVLRTVAASHGWALSTLRAHRRQVIDKLRDAAADYLAATA</sequence>
<evidence type="ECO:0000313" key="3">
    <source>
        <dbReference type="Proteomes" id="UP001139485"/>
    </source>
</evidence>
<feature type="region of interest" description="Disordered" evidence="1">
    <location>
        <begin position="154"/>
        <end position="180"/>
    </location>
</feature>
<name>A0A9X2D9U6_9ACTN</name>
<keyword evidence="3" id="KW-1185">Reference proteome</keyword>
<accession>A0A9X2D9U6</accession>
<dbReference type="Proteomes" id="UP001139485">
    <property type="component" value="Unassembled WGS sequence"/>
</dbReference>
<evidence type="ECO:0000256" key="1">
    <source>
        <dbReference type="SAM" id="MobiDB-lite"/>
    </source>
</evidence>
<dbReference type="EMBL" id="JAMOIL010000026">
    <property type="protein sequence ID" value="MCM0621942.1"/>
    <property type="molecule type" value="Genomic_DNA"/>
</dbReference>
<evidence type="ECO:0000313" key="2">
    <source>
        <dbReference type="EMBL" id="MCM0621942.1"/>
    </source>
</evidence>
<dbReference type="AlphaFoldDB" id="A0A9X2D9U6"/>